<proteinExistence type="inferred from homology"/>
<dbReference type="OrthoDB" id="384481at2"/>
<evidence type="ECO:0000259" key="9">
    <source>
        <dbReference type="Pfam" id="PF00137"/>
    </source>
</evidence>
<dbReference type="GO" id="GO:0033179">
    <property type="term" value="C:proton-transporting V-type ATPase, V0 domain"/>
    <property type="evidence" value="ECO:0007669"/>
    <property type="project" value="InterPro"/>
</dbReference>
<dbReference type="PRINTS" id="PR00122">
    <property type="entry name" value="VACATPASE"/>
</dbReference>
<dbReference type="EMBL" id="CP007141">
    <property type="protein sequence ID" value="AJC73379.1"/>
    <property type="molecule type" value="Genomic_DNA"/>
</dbReference>
<evidence type="ECO:0000256" key="6">
    <source>
        <dbReference type="ARBA" id="ARBA00023065"/>
    </source>
</evidence>
<evidence type="ECO:0000256" key="4">
    <source>
        <dbReference type="ARBA" id="ARBA00022692"/>
    </source>
</evidence>
<keyword evidence="10" id="KW-0378">Hydrolase</keyword>
<dbReference type="EC" id="3.6.3.14" evidence="10"/>
<gene>
    <name evidence="10" type="ORF">AJ81_03170</name>
</gene>
<accession>A0A0X1KQ84</accession>
<evidence type="ECO:0000256" key="5">
    <source>
        <dbReference type="ARBA" id="ARBA00022989"/>
    </source>
</evidence>
<dbReference type="KEGG" id="phy:AJ81_03170"/>
<evidence type="ECO:0000313" key="11">
    <source>
        <dbReference type="Proteomes" id="UP000077469"/>
    </source>
</evidence>
<dbReference type="InterPro" id="IPR000245">
    <property type="entry name" value="ATPase_proteolipid_csu"/>
</dbReference>
<keyword evidence="7 8" id="KW-0472">Membrane</keyword>
<keyword evidence="5 8" id="KW-1133">Transmembrane helix</keyword>
<dbReference type="PATRIC" id="fig|1123384.7.peg.622"/>
<protein>
    <submittedName>
        <fullName evidence="10">V-type ATP synthase subunit K</fullName>
        <ecNumber evidence="10">3.6.3.14</ecNumber>
    </submittedName>
</protein>
<evidence type="ECO:0000256" key="1">
    <source>
        <dbReference type="ARBA" id="ARBA00004141"/>
    </source>
</evidence>
<keyword evidence="3 8" id="KW-0813">Transport</keyword>
<comment type="subcellular location">
    <subcellularLocation>
        <location evidence="1">Membrane</location>
        <topology evidence="1">Multi-pass membrane protein</topology>
    </subcellularLocation>
</comment>
<dbReference type="InterPro" id="IPR002379">
    <property type="entry name" value="ATPase_proteolipid_c-like_dom"/>
</dbReference>
<comment type="similarity">
    <text evidence="2 8">Belongs to the V-ATPase proteolipid subunit family.</text>
</comment>
<dbReference type="FunFam" id="1.20.120.610:FF:000005">
    <property type="entry name" value="V-type sodium ATPase subunit K"/>
    <property type="match status" value="1"/>
</dbReference>
<feature type="transmembrane region" description="Helical" evidence="8">
    <location>
        <begin position="58"/>
        <end position="76"/>
    </location>
</feature>
<evidence type="ECO:0000256" key="3">
    <source>
        <dbReference type="ARBA" id="ARBA00022448"/>
    </source>
</evidence>
<feature type="domain" description="V-ATPase proteolipid subunit C-like" evidence="9">
    <location>
        <begin position="9"/>
        <end position="68"/>
    </location>
</feature>
<dbReference type="Proteomes" id="UP000077469">
    <property type="component" value="Chromosome"/>
</dbReference>
<sequence>MLGLSIALIGAALGAAFGAIGSAKGVGMAGEAAAGVLAEKPELFGTVLILQALPGTQGFYGFIGAFLILLRLGILGGNFPELTIAQGLTVFAVSVPLIFGLFVSAIWQGKASVAALQMVAQRPQTTGQAIIIPALVETYAILSLITSIILLFFGVKL</sequence>
<organism evidence="10 11">
    <name type="scientific">Pseudothermotoga hypogea DSM 11164 = NBRC 106472</name>
    <dbReference type="NCBI Taxonomy" id="1123384"/>
    <lineage>
        <taxon>Bacteria</taxon>
        <taxon>Thermotogati</taxon>
        <taxon>Thermotogota</taxon>
        <taxon>Thermotogae</taxon>
        <taxon>Thermotogales</taxon>
        <taxon>Thermotogaceae</taxon>
        <taxon>Pseudothermotoga</taxon>
    </lineage>
</organism>
<keyword evidence="6 8" id="KW-0406">Ion transport</keyword>
<dbReference type="GO" id="GO:0046961">
    <property type="term" value="F:proton-transporting ATPase activity, rotational mechanism"/>
    <property type="evidence" value="ECO:0007669"/>
    <property type="project" value="InterPro"/>
</dbReference>
<dbReference type="CDD" id="cd18180">
    <property type="entry name" value="ATP-synt_Vo_Ao_c_NTPK_rpt2"/>
    <property type="match status" value="1"/>
</dbReference>
<dbReference type="NCBIfam" id="NF005124">
    <property type="entry name" value="PRK06558.1"/>
    <property type="match status" value="1"/>
</dbReference>
<keyword evidence="11" id="KW-1185">Reference proteome</keyword>
<dbReference type="AlphaFoldDB" id="A0A0X1KQ84"/>
<dbReference type="GO" id="GO:0016787">
    <property type="term" value="F:hydrolase activity"/>
    <property type="evidence" value="ECO:0007669"/>
    <property type="project" value="UniProtKB-KW"/>
</dbReference>
<feature type="domain" description="V-ATPase proteolipid subunit C-like" evidence="9">
    <location>
        <begin position="91"/>
        <end position="150"/>
    </location>
</feature>
<dbReference type="InterPro" id="IPR035921">
    <property type="entry name" value="F/V-ATP_Csub_sf"/>
</dbReference>
<dbReference type="PaxDb" id="1123384-AJ81_03170"/>
<evidence type="ECO:0000256" key="8">
    <source>
        <dbReference type="RuleBase" id="RU363060"/>
    </source>
</evidence>
<dbReference type="RefSeq" id="WP_031504006.1">
    <property type="nucleotide sequence ID" value="NC_022795.1"/>
</dbReference>
<dbReference type="SUPFAM" id="SSF81333">
    <property type="entry name" value="F1F0 ATP synthase subunit C"/>
    <property type="match status" value="2"/>
</dbReference>
<keyword evidence="4 8" id="KW-0812">Transmembrane</keyword>
<evidence type="ECO:0000256" key="2">
    <source>
        <dbReference type="ARBA" id="ARBA00007296"/>
    </source>
</evidence>
<dbReference type="Pfam" id="PF00137">
    <property type="entry name" value="ATP-synt_C"/>
    <property type="match status" value="2"/>
</dbReference>
<evidence type="ECO:0000256" key="7">
    <source>
        <dbReference type="ARBA" id="ARBA00023136"/>
    </source>
</evidence>
<dbReference type="STRING" id="1123384.AJ81_03170"/>
<evidence type="ECO:0000313" key="10">
    <source>
        <dbReference type="EMBL" id="AJC73379.1"/>
    </source>
</evidence>
<feature type="transmembrane region" description="Helical" evidence="8">
    <location>
        <begin position="88"/>
        <end position="109"/>
    </location>
</feature>
<reference evidence="10 11" key="1">
    <citation type="submission" date="2014-01" db="EMBL/GenBank/DDBJ databases">
        <title>Genome sequencing of Thermotog hypogea.</title>
        <authorList>
            <person name="Zhang X."/>
            <person name="Alvare G."/>
            <person name="Fristensky B."/>
            <person name="Chen L."/>
            <person name="Suen T."/>
            <person name="Chen Q."/>
            <person name="Ma K."/>
        </authorList>
    </citation>
    <scope>NUCLEOTIDE SEQUENCE [LARGE SCALE GENOMIC DNA]</scope>
    <source>
        <strain evidence="10 11">DSM 11164</strain>
    </source>
</reference>
<dbReference type="Gene3D" id="1.20.120.610">
    <property type="entry name" value="lithium bound rotor ring of v- atpase"/>
    <property type="match status" value="1"/>
</dbReference>
<dbReference type="CDD" id="cd18179">
    <property type="entry name" value="ATP-synt_Vo_Ao_c_NTPK_rpt1"/>
    <property type="match status" value="1"/>
</dbReference>
<feature type="transmembrane region" description="Helical" evidence="8">
    <location>
        <begin position="129"/>
        <end position="153"/>
    </location>
</feature>
<name>A0A0X1KQ84_9THEM</name>